<accession>A0A0D7ARJ6</accession>
<evidence type="ECO:0000259" key="2">
    <source>
        <dbReference type="PROSITE" id="PS50280"/>
    </source>
</evidence>
<dbReference type="InterPro" id="IPR046341">
    <property type="entry name" value="SET_dom_sf"/>
</dbReference>
<dbReference type="InterPro" id="IPR001214">
    <property type="entry name" value="SET_dom"/>
</dbReference>
<dbReference type="AlphaFoldDB" id="A0A0D7ARJ6"/>
<feature type="region of interest" description="Disordered" evidence="1">
    <location>
        <begin position="1"/>
        <end position="35"/>
    </location>
</feature>
<dbReference type="PANTHER" id="PTHR47332">
    <property type="entry name" value="SET DOMAIN-CONTAINING PROTEIN 5"/>
    <property type="match status" value="1"/>
</dbReference>
<proteinExistence type="predicted"/>
<dbReference type="SMART" id="SM00317">
    <property type="entry name" value="SET"/>
    <property type="match status" value="1"/>
</dbReference>
<dbReference type="PANTHER" id="PTHR47332:SF4">
    <property type="entry name" value="SET DOMAIN-CONTAINING PROTEIN 5"/>
    <property type="match status" value="1"/>
</dbReference>
<feature type="compositionally biased region" description="Low complexity" evidence="1">
    <location>
        <begin position="16"/>
        <end position="35"/>
    </location>
</feature>
<dbReference type="SUPFAM" id="SSF82199">
    <property type="entry name" value="SET domain"/>
    <property type="match status" value="1"/>
</dbReference>
<keyword evidence="4" id="KW-1185">Reference proteome</keyword>
<organism evidence="3 4">
    <name type="scientific">Fistulina hepatica ATCC 64428</name>
    <dbReference type="NCBI Taxonomy" id="1128425"/>
    <lineage>
        <taxon>Eukaryota</taxon>
        <taxon>Fungi</taxon>
        <taxon>Dikarya</taxon>
        <taxon>Basidiomycota</taxon>
        <taxon>Agaricomycotina</taxon>
        <taxon>Agaricomycetes</taxon>
        <taxon>Agaricomycetidae</taxon>
        <taxon>Agaricales</taxon>
        <taxon>Fistulinaceae</taxon>
        <taxon>Fistulina</taxon>
    </lineage>
</organism>
<dbReference type="Proteomes" id="UP000054144">
    <property type="component" value="Unassembled WGS sequence"/>
</dbReference>
<name>A0A0D7ARJ6_9AGAR</name>
<dbReference type="PROSITE" id="PS50280">
    <property type="entry name" value="SET"/>
    <property type="match status" value="1"/>
</dbReference>
<dbReference type="EMBL" id="KN881617">
    <property type="protein sequence ID" value="KIY53428.1"/>
    <property type="molecule type" value="Genomic_DNA"/>
</dbReference>
<dbReference type="InterPro" id="IPR053185">
    <property type="entry name" value="SET_domain_protein"/>
</dbReference>
<dbReference type="Pfam" id="PF00856">
    <property type="entry name" value="SET"/>
    <property type="match status" value="1"/>
</dbReference>
<feature type="domain" description="SET" evidence="2">
    <location>
        <begin position="181"/>
        <end position="318"/>
    </location>
</feature>
<dbReference type="OrthoDB" id="5945798at2759"/>
<evidence type="ECO:0000256" key="1">
    <source>
        <dbReference type="SAM" id="MobiDB-lite"/>
    </source>
</evidence>
<gene>
    <name evidence="3" type="ORF">FISHEDRAFT_68905</name>
</gene>
<evidence type="ECO:0000313" key="4">
    <source>
        <dbReference type="Proteomes" id="UP000054144"/>
    </source>
</evidence>
<evidence type="ECO:0000313" key="3">
    <source>
        <dbReference type="EMBL" id="KIY53428.1"/>
    </source>
</evidence>
<reference evidence="3 4" key="1">
    <citation type="journal article" date="2015" name="Fungal Genet. Biol.">
        <title>Evolution of novel wood decay mechanisms in Agaricales revealed by the genome sequences of Fistulina hepatica and Cylindrobasidium torrendii.</title>
        <authorList>
            <person name="Floudas D."/>
            <person name="Held B.W."/>
            <person name="Riley R."/>
            <person name="Nagy L.G."/>
            <person name="Koehler G."/>
            <person name="Ransdell A.S."/>
            <person name="Younus H."/>
            <person name="Chow J."/>
            <person name="Chiniquy J."/>
            <person name="Lipzen A."/>
            <person name="Tritt A."/>
            <person name="Sun H."/>
            <person name="Haridas S."/>
            <person name="LaButti K."/>
            <person name="Ohm R.A."/>
            <person name="Kues U."/>
            <person name="Blanchette R.A."/>
            <person name="Grigoriev I.V."/>
            <person name="Minto R.E."/>
            <person name="Hibbett D.S."/>
        </authorList>
    </citation>
    <scope>NUCLEOTIDE SEQUENCE [LARGE SCALE GENOMIC DNA]</scope>
    <source>
        <strain evidence="3 4">ATCC 64428</strain>
    </source>
</reference>
<dbReference type="CDD" id="cd20071">
    <property type="entry name" value="SET_SMYD"/>
    <property type="match status" value="1"/>
</dbReference>
<dbReference type="Gene3D" id="2.170.270.10">
    <property type="entry name" value="SET domain"/>
    <property type="match status" value="1"/>
</dbReference>
<sequence>MKRGFLSKDSSAKFKAATSPSPAVEASVAAPPAAKPVSPTFKRGFLNKESHAKHTLSVSNAPAIATSAATPGLTKSVAADFKAVEPVACMPAKPFNKPIAEATPEEGSVEVPSPQSIMVSRTEGRMCTTEEFLEKARRGAVQRIMTYLPPVETGCLFFTGVKERLLARLSWPAPIPEAAQNCYQIGDSLLGGLGLFAVRNIKLGELIIVERPLLITSTAMRMENEIQLLIRALSNCRWNGNGANEEPMMGMVETNSISIDYLPGDIDMTYGAIFNVVSRFNHSCSLSVFGSWDVQSFSYSVRARRDISADEELTYSYLDSSELLTPCAERAAELKRYSFKCKCPSCTDMEPGHSNQSDENRERLGMSLILTIKHGETMLRAIQTIIDNPKEDVNGLVTGFLNTLVLMEQEQLVDDVLCAFHYSCLCKVALATKNEKKARKWVLKAADIGQLYKGPDGGWARVAQYPRQSGWWGRRNHGVAA</sequence>
<protein>
    <submittedName>
        <fullName evidence="3">SET domain-containing protein</fullName>
    </submittedName>
</protein>